<feature type="chain" id="PRO_5016338435" evidence="2">
    <location>
        <begin position="31"/>
        <end position="678"/>
    </location>
</feature>
<evidence type="ECO:0000313" key="5">
    <source>
        <dbReference type="Proteomes" id="UP000245634"/>
    </source>
</evidence>
<organism evidence="4 5">
    <name type="scientific">Tumebacillus permanentifrigoris</name>
    <dbReference type="NCBI Taxonomy" id="378543"/>
    <lineage>
        <taxon>Bacteria</taxon>
        <taxon>Bacillati</taxon>
        <taxon>Bacillota</taxon>
        <taxon>Bacilli</taxon>
        <taxon>Bacillales</taxon>
        <taxon>Alicyclobacillaceae</taxon>
        <taxon>Tumebacillus</taxon>
    </lineage>
</organism>
<keyword evidence="5" id="KW-1185">Reference proteome</keyword>
<dbReference type="SUPFAM" id="SSF55383">
    <property type="entry name" value="Copper amine oxidase, domain N"/>
    <property type="match status" value="1"/>
</dbReference>
<dbReference type="PROSITE" id="PS51257">
    <property type="entry name" value="PROKAR_LIPOPROTEIN"/>
    <property type="match status" value="1"/>
</dbReference>
<keyword evidence="1" id="KW-0175">Coiled coil</keyword>
<dbReference type="EMBL" id="QGGL01000010">
    <property type="protein sequence ID" value="PWK11540.1"/>
    <property type="molecule type" value="Genomic_DNA"/>
</dbReference>
<dbReference type="AlphaFoldDB" id="A0A316D743"/>
<accession>A0A316D743</accession>
<dbReference type="InterPro" id="IPR012854">
    <property type="entry name" value="Cu_amine_oxidase-like_N"/>
</dbReference>
<keyword evidence="2" id="KW-0732">Signal</keyword>
<dbReference type="InterPro" id="IPR036582">
    <property type="entry name" value="Mao_N_sf"/>
</dbReference>
<dbReference type="Gene3D" id="3.30.457.10">
    <property type="entry name" value="Copper amine oxidase-like, N-terminal domain"/>
    <property type="match status" value="1"/>
</dbReference>
<name>A0A316D743_9BACL</name>
<feature type="coiled-coil region" evidence="1">
    <location>
        <begin position="214"/>
        <end position="274"/>
    </location>
</feature>
<sequence length="678" mass="73613">MPKRSHLRLFSAVMLAALLTASCPLPDVSAATVSRPAAASTPNGTLLIGTYLVQKEALTQSVYTAAKGTMADSDQGVYYKSEFAAGAWMNIGTANDLNALFKGGKSVSVPFDTIDDLQIAFWIYLQEGKPRLVSFLTSTEVRTSIASVTDKLEAKKTAAQTASDSEISQLALDVATLQAQLDFLTAVQNGEESKALAALDRQADPASAASTDLQQAQETQRQNLQAQLDQAKKDLVAALASGDAAQATELQASIQNLTTQLQQLDAQATETSLQAAGEKLTGLLQDLQKATTASQSQTAIKLLPQIVQASAALEDVRQGLLQKQLALTTDAQAQADLRKQSSEATQATLLATNGRLRKAQEQAKLTGQVELANSLLLLLQENNAKRETLRQADKQARLVALQNQVITLKSQYAQTPTDALLLAIVKTEAQVKAEQQNVPDDATMAQEDVNFLQGLIDTRNAEGDATSAAELQPQLTDAKRRLVHATKTPLFLQKYGVEAKQLELGKPNAALSDLHKQSITQIEAVELTRYTKDELAVLKQLSDQLDKQLSQPHQILPVDHLISNSIDFKLTAPLVRLNGTTMVPIRTLLEGFGAQVQWEDAEQMVRVEYRGRTVVAWIGNNRYHVNGEPKTIDVAPILAVERTYVPLRLLVEAFGFDVQWDEPTETIDIKALPAEVTR</sequence>
<reference evidence="4 5" key="1">
    <citation type="submission" date="2018-05" db="EMBL/GenBank/DDBJ databases">
        <title>Genomic Encyclopedia of Type Strains, Phase IV (KMG-IV): sequencing the most valuable type-strain genomes for metagenomic binning, comparative biology and taxonomic classification.</title>
        <authorList>
            <person name="Goeker M."/>
        </authorList>
    </citation>
    <scope>NUCLEOTIDE SEQUENCE [LARGE SCALE GENOMIC DNA]</scope>
    <source>
        <strain evidence="4 5">DSM 18773</strain>
    </source>
</reference>
<evidence type="ECO:0000259" key="3">
    <source>
        <dbReference type="Pfam" id="PF07833"/>
    </source>
</evidence>
<evidence type="ECO:0000313" key="4">
    <source>
        <dbReference type="EMBL" id="PWK11540.1"/>
    </source>
</evidence>
<evidence type="ECO:0000256" key="1">
    <source>
        <dbReference type="SAM" id="Coils"/>
    </source>
</evidence>
<feature type="domain" description="Copper amine oxidase-like N-terminal" evidence="3">
    <location>
        <begin position="566"/>
        <end position="669"/>
    </location>
</feature>
<proteinExistence type="predicted"/>
<dbReference type="Proteomes" id="UP000245634">
    <property type="component" value="Unassembled WGS sequence"/>
</dbReference>
<dbReference type="OrthoDB" id="2379109at2"/>
<evidence type="ECO:0000256" key="2">
    <source>
        <dbReference type="SAM" id="SignalP"/>
    </source>
</evidence>
<comment type="caution">
    <text evidence="4">The sequence shown here is derived from an EMBL/GenBank/DDBJ whole genome shotgun (WGS) entry which is preliminary data.</text>
</comment>
<protein>
    <submittedName>
        <fullName evidence="4">Copper amine oxidase-like protein</fullName>
    </submittedName>
</protein>
<dbReference type="Pfam" id="PF07833">
    <property type="entry name" value="Cu_amine_oxidN1"/>
    <property type="match status" value="1"/>
</dbReference>
<feature type="signal peptide" evidence="2">
    <location>
        <begin position="1"/>
        <end position="30"/>
    </location>
</feature>
<dbReference type="RefSeq" id="WP_109689679.1">
    <property type="nucleotide sequence ID" value="NZ_QGGL01000010.1"/>
</dbReference>
<gene>
    <name evidence="4" type="ORF">C7459_11069</name>
</gene>